<dbReference type="GO" id="GO:0005737">
    <property type="term" value="C:cytoplasm"/>
    <property type="evidence" value="ECO:0007669"/>
    <property type="project" value="TreeGrafter"/>
</dbReference>
<sequence>MMASPWQLIQGEALHALFAIADESVDAIITDPPYSSGGFSRDDKGRDPNVKYTHGNTQGSYPTFSGDSRDQRSYLAWCSLWIAECIRILKPGGYFMTFTDWRQLPIMTDAVQAGGVFWRGVVVWDKGPGARAPNKSYFRHQCEYVVWGTKGATLKLKHDGPFKGCIQATVCLDDKHHLTGKPTALMRELVRPVLPGGIVLDPFAGSGTTGVAAVLSGRRFIGIEREAAYADISRQRLAQAEAEFLGVDELV</sequence>
<comment type="caution">
    <text evidence="6">The sequence shown here is derived from an EMBL/GenBank/DDBJ whole genome shotgun (WGS) entry which is preliminary data.</text>
</comment>
<dbReference type="PRINTS" id="PR00508">
    <property type="entry name" value="S21N4MTFRASE"/>
</dbReference>
<dbReference type="GO" id="GO:0009007">
    <property type="term" value="F:site-specific DNA-methyltransferase (adenine-specific) activity"/>
    <property type="evidence" value="ECO:0007669"/>
    <property type="project" value="TreeGrafter"/>
</dbReference>
<dbReference type="GO" id="GO:0003677">
    <property type="term" value="F:DNA binding"/>
    <property type="evidence" value="ECO:0007669"/>
    <property type="project" value="InterPro"/>
</dbReference>
<gene>
    <name evidence="6" type="ORF">BGZ97_000001</name>
</gene>
<name>A0A9P6RP83_9FUNG</name>
<dbReference type="Pfam" id="PF01555">
    <property type="entry name" value="N6_N4_Mtase"/>
    <property type="match status" value="1"/>
</dbReference>
<feature type="domain" description="DNA methylase N-4/N-6" evidence="5">
    <location>
        <begin position="25"/>
        <end position="233"/>
    </location>
</feature>
<dbReference type="Proteomes" id="UP000823405">
    <property type="component" value="Unassembled WGS sequence"/>
</dbReference>
<feature type="compositionally biased region" description="Polar residues" evidence="4">
    <location>
        <begin position="54"/>
        <end position="66"/>
    </location>
</feature>
<feature type="region of interest" description="Disordered" evidence="4">
    <location>
        <begin position="36"/>
        <end position="67"/>
    </location>
</feature>
<organism evidence="6 7">
    <name type="scientific">Linnemannia gamsii</name>
    <dbReference type="NCBI Taxonomy" id="64522"/>
    <lineage>
        <taxon>Eukaryota</taxon>
        <taxon>Fungi</taxon>
        <taxon>Fungi incertae sedis</taxon>
        <taxon>Mucoromycota</taxon>
        <taxon>Mortierellomycotina</taxon>
        <taxon>Mortierellomycetes</taxon>
        <taxon>Mortierellales</taxon>
        <taxon>Mortierellaceae</taxon>
        <taxon>Linnemannia</taxon>
    </lineage>
</organism>
<dbReference type="InterPro" id="IPR002941">
    <property type="entry name" value="DNA_methylase_N4/N6"/>
</dbReference>
<accession>A0A9P6RP83</accession>
<evidence type="ECO:0000259" key="5">
    <source>
        <dbReference type="Pfam" id="PF01555"/>
    </source>
</evidence>
<keyword evidence="2" id="KW-0489">Methyltransferase</keyword>
<dbReference type="Gene3D" id="3.40.50.150">
    <property type="entry name" value="Vaccinia Virus protein VP39"/>
    <property type="match status" value="1"/>
</dbReference>
<keyword evidence="7" id="KW-1185">Reference proteome</keyword>
<dbReference type="InterPro" id="IPR002052">
    <property type="entry name" value="DNA_methylase_N6_adenine_CS"/>
</dbReference>
<feature type="compositionally biased region" description="Basic and acidic residues" evidence="4">
    <location>
        <begin position="40"/>
        <end position="49"/>
    </location>
</feature>
<dbReference type="InterPro" id="IPR029063">
    <property type="entry name" value="SAM-dependent_MTases_sf"/>
</dbReference>
<dbReference type="PANTHER" id="PTHR13370:SF3">
    <property type="entry name" value="TRNA (GUANINE(10)-N2)-METHYLTRANSFERASE HOMOLOG"/>
    <property type="match status" value="1"/>
</dbReference>
<reference evidence="6" key="1">
    <citation type="journal article" date="2020" name="Fungal Divers.">
        <title>Resolving the Mortierellaceae phylogeny through synthesis of multi-gene phylogenetics and phylogenomics.</title>
        <authorList>
            <person name="Vandepol N."/>
            <person name="Liber J."/>
            <person name="Desiro A."/>
            <person name="Na H."/>
            <person name="Kennedy M."/>
            <person name="Barry K."/>
            <person name="Grigoriev I.V."/>
            <person name="Miller A.N."/>
            <person name="O'Donnell K."/>
            <person name="Stajich J.E."/>
            <person name="Bonito G."/>
        </authorList>
    </citation>
    <scope>NUCLEOTIDE SEQUENCE</scope>
    <source>
        <strain evidence="6">NVP60</strain>
    </source>
</reference>
<dbReference type="GO" id="GO:0008170">
    <property type="term" value="F:N-methyltransferase activity"/>
    <property type="evidence" value="ECO:0007669"/>
    <property type="project" value="InterPro"/>
</dbReference>
<dbReference type="GO" id="GO:0032259">
    <property type="term" value="P:methylation"/>
    <property type="evidence" value="ECO:0007669"/>
    <property type="project" value="UniProtKB-KW"/>
</dbReference>
<evidence type="ECO:0000256" key="4">
    <source>
        <dbReference type="SAM" id="MobiDB-lite"/>
    </source>
</evidence>
<protein>
    <recommendedName>
        <fullName evidence="5">DNA methylase N-4/N-6 domain-containing protein</fullName>
    </recommendedName>
</protein>
<dbReference type="PROSITE" id="PS00092">
    <property type="entry name" value="N6_MTASE"/>
    <property type="match status" value="1"/>
</dbReference>
<comment type="similarity">
    <text evidence="1">Belongs to the N(4)/N(6)-methyltransferase family.</text>
</comment>
<dbReference type="SUPFAM" id="SSF53335">
    <property type="entry name" value="S-adenosyl-L-methionine-dependent methyltransferases"/>
    <property type="match status" value="1"/>
</dbReference>
<dbReference type="EMBL" id="JAAAIN010000001">
    <property type="protein sequence ID" value="KAG0323515.1"/>
    <property type="molecule type" value="Genomic_DNA"/>
</dbReference>
<keyword evidence="3" id="KW-0808">Transferase</keyword>
<evidence type="ECO:0000313" key="7">
    <source>
        <dbReference type="Proteomes" id="UP000823405"/>
    </source>
</evidence>
<evidence type="ECO:0000313" key="6">
    <source>
        <dbReference type="EMBL" id="KAG0323515.1"/>
    </source>
</evidence>
<dbReference type="InterPro" id="IPR001091">
    <property type="entry name" value="RM_Methyltransferase"/>
</dbReference>
<evidence type="ECO:0000256" key="1">
    <source>
        <dbReference type="ARBA" id="ARBA00006594"/>
    </source>
</evidence>
<dbReference type="AlphaFoldDB" id="A0A9P6RP83"/>
<dbReference type="PANTHER" id="PTHR13370">
    <property type="entry name" value="RNA METHYLASE-RELATED"/>
    <property type="match status" value="1"/>
</dbReference>
<evidence type="ECO:0000256" key="2">
    <source>
        <dbReference type="ARBA" id="ARBA00022603"/>
    </source>
</evidence>
<dbReference type="OrthoDB" id="5594288at2759"/>
<evidence type="ECO:0000256" key="3">
    <source>
        <dbReference type="ARBA" id="ARBA00022679"/>
    </source>
</evidence>
<proteinExistence type="inferred from homology"/>